<accession>A0ABV5ULP8</accession>
<dbReference type="InterPro" id="IPR029068">
    <property type="entry name" value="Glyas_Bleomycin-R_OHBP_Dase"/>
</dbReference>
<sequence length="113" mass="12048">MPGQVNWIELPAADTAKARTFYGALFGWDTSEFGGDYHVIGNGPAGAITAADAGFTHPRVYFATEDVDASVKRLHELGGRSEDVQTVPGVGRIAHCHDDQGTPFSLYEPADPS</sequence>
<dbReference type="InterPro" id="IPR037523">
    <property type="entry name" value="VOC_core"/>
</dbReference>
<dbReference type="RefSeq" id="WP_378207159.1">
    <property type="nucleotide sequence ID" value="NZ_JBHMBK010000065.1"/>
</dbReference>
<evidence type="ECO:0000313" key="2">
    <source>
        <dbReference type="EMBL" id="MFB9690948.1"/>
    </source>
</evidence>
<name>A0ABV5ULP8_9PSEU</name>
<protein>
    <submittedName>
        <fullName evidence="2">VOC family protein</fullName>
    </submittedName>
</protein>
<organism evidence="2 3">
    <name type="scientific">Amycolatopsis plumensis</name>
    <dbReference type="NCBI Taxonomy" id="236508"/>
    <lineage>
        <taxon>Bacteria</taxon>
        <taxon>Bacillati</taxon>
        <taxon>Actinomycetota</taxon>
        <taxon>Actinomycetes</taxon>
        <taxon>Pseudonocardiales</taxon>
        <taxon>Pseudonocardiaceae</taxon>
        <taxon>Amycolatopsis</taxon>
    </lineage>
</organism>
<dbReference type="Pfam" id="PF18029">
    <property type="entry name" value="Glyoxalase_6"/>
    <property type="match status" value="1"/>
</dbReference>
<gene>
    <name evidence="2" type="ORF">ACFFTO_42830</name>
</gene>
<feature type="domain" description="VOC" evidence="1">
    <location>
        <begin position="4"/>
        <end position="109"/>
    </location>
</feature>
<dbReference type="CDD" id="cd07247">
    <property type="entry name" value="SgaA_N_like"/>
    <property type="match status" value="1"/>
</dbReference>
<proteinExistence type="predicted"/>
<dbReference type="Gene3D" id="3.10.180.10">
    <property type="entry name" value="2,3-Dihydroxybiphenyl 1,2-Dioxygenase, domain 1"/>
    <property type="match status" value="1"/>
</dbReference>
<dbReference type="SUPFAM" id="SSF54593">
    <property type="entry name" value="Glyoxalase/Bleomycin resistance protein/Dihydroxybiphenyl dioxygenase"/>
    <property type="match status" value="1"/>
</dbReference>
<evidence type="ECO:0000259" key="1">
    <source>
        <dbReference type="PROSITE" id="PS51819"/>
    </source>
</evidence>
<comment type="caution">
    <text evidence="2">The sequence shown here is derived from an EMBL/GenBank/DDBJ whole genome shotgun (WGS) entry which is preliminary data.</text>
</comment>
<keyword evidence="3" id="KW-1185">Reference proteome</keyword>
<dbReference type="PANTHER" id="PTHR33993">
    <property type="entry name" value="GLYOXALASE-RELATED"/>
    <property type="match status" value="1"/>
</dbReference>
<evidence type="ECO:0000313" key="3">
    <source>
        <dbReference type="Proteomes" id="UP001589535"/>
    </source>
</evidence>
<dbReference type="InterPro" id="IPR041581">
    <property type="entry name" value="Glyoxalase_6"/>
</dbReference>
<dbReference type="PROSITE" id="PS51819">
    <property type="entry name" value="VOC"/>
    <property type="match status" value="1"/>
</dbReference>
<reference evidence="2 3" key="1">
    <citation type="submission" date="2024-09" db="EMBL/GenBank/DDBJ databases">
        <authorList>
            <person name="Sun Q."/>
            <person name="Mori K."/>
        </authorList>
    </citation>
    <scope>NUCLEOTIDE SEQUENCE [LARGE SCALE GENOMIC DNA]</scope>
    <source>
        <strain evidence="2 3">JCM 13852</strain>
    </source>
</reference>
<dbReference type="Proteomes" id="UP001589535">
    <property type="component" value="Unassembled WGS sequence"/>
</dbReference>
<dbReference type="InterPro" id="IPR052164">
    <property type="entry name" value="Anthracycline_SecMetBiosynth"/>
</dbReference>
<dbReference type="PANTHER" id="PTHR33993:SF14">
    <property type="entry name" value="GB|AAF24581.1"/>
    <property type="match status" value="1"/>
</dbReference>
<dbReference type="EMBL" id="JBHMBK010000065">
    <property type="protein sequence ID" value="MFB9690948.1"/>
    <property type="molecule type" value="Genomic_DNA"/>
</dbReference>